<evidence type="ECO:0000313" key="1">
    <source>
        <dbReference type="EMBL" id="GMH48676.1"/>
    </source>
</evidence>
<keyword evidence="2" id="KW-1185">Reference proteome</keyword>
<reference evidence="1" key="1">
    <citation type="submission" date="2022-07" db="EMBL/GenBank/DDBJ databases">
        <title>Genome analysis of Parmales, a sister group of diatoms, reveals the evolutionary specialization of diatoms from phago-mixotrophs to photoautotrophs.</title>
        <authorList>
            <person name="Ban H."/>
            <person name="Sato S."/>
            <person name="Yoshikawa S."/>
            <person name="Kazumasa Y."/>
            <person name="Nakamura Y."/>
            <person name="Ichinomiya M."/>
            <person name="Saitoh K."/>
            <person name="Sato N."/>
            <person name="Blanc-Mathieu R."/>
            <person name="Endo H."/>
            <person name="Kuwata A."/>
            <person name="Ogata H."/>
        </authorList>
    </citation>
    <scope>NUCLEOTIDE SEQUENCE</scope>
</reference>
<organism evidence="1 2">
    <name type="scientific">Triparma retinervis</name>
    <dbReference type="NCBI Taxonomy" id="2557542"/>
    <lineage>
        <taxon>Eukaryota</taxon>
        <taxon>Sar</taxon>
        <taxon>Stramenopiles</taxon>
        <taxon>Ochrophyta</taxon>
        <taxon>Bolidophyceae</taxon>
        <taxon>Parmales</taxon>
        <taxon>Triparmaceae</taxon>
        <taxon>Triparma</taxon>
    </lineage>
</organism>
<evidence type="ECO:0000313" key="2">
    <source>
        <dbReference type="Proteomes" id="UP001165082"/>
    </source>
</evidence>
<gene>
    <name evidence="1" type="ORF">TrRE_jg5584</name>
</gene>
<protein>
    <submittedName>
        <fullName evidence="1">Uncharacterized protein</fullName>
    </submittedName>
</protein>
<name>A0A9W6ZAG3_9STRA</name>
<accession>A0A9W6ZAG3</accession>
<sequence length="87" mass="9756">KKLKQRRMGVEIKTKIKGKGKKKDDWEEMLGMENEAVMRANKLKTTTKTTTTRTVDANKAVNKEVDKILLSCLSIKGANDDGDEDGM</sequence>
<dbReference type="EMBL" id="BRXZ01003161">
    <property type="protein sequence ID" value="GMH48676.1"/>
    <property type="molecule type" value="Genomic_DNA"/>
</dbReference>
<proteinExistence type="predicted"/>
<dbReference type="AlphaFoldDB" id="A0A9W6ZAG3"/>
<comment type="caution">
    <text evidence="1">The sequence shown here is derived from an EMBL/GenBank/DDBJ whole genome shotgun (WGS) entry which is preliminary data.</text>
</comment>
<dbReference type="Proteomes" id="UP001165082">
    <property type="component" value="Unassembled WGS sequence"/>
</dbReference>
<feature type="non-terminal residue" evidence="1">
    <location>
        <position position="1"/>
    </location>
</feature>